<dbReference type="AlphaFoldDB" id="A0A1S1Q4U7"/>
<organism evidence="10 11">
    <name type="scientific">Parafrankia soli</name>
    <dbReference type="NCBI Taxonomy" id="2599596"/>
    <lineage>
        <taxon>Bacteria</taxon>
        <taxon>Bacillati</taxon>
        <taxon>Actinomycetota</taxon>
        <taxon>Actinomycetes</taxon>
        <taxon>Frankiales</taxon>
        <taxon>Frankiaceae</taxon>
        <taxon>Parafrankia</taxon>
    </lineage>
</organism>
<dbReference type="GO" id="GO:0006508">
    <property type="term" value="P:proteolysis"/>
    <property type="evidence" value="ECO:0007669"/>
    <property type="project" value="UniProtKB-KW"/>
</dbReference>
<feature type="transmembrane region" description="Helical" evidence="8">
    <location>
        <begin position="256"/>
        <end position="274"/>
    </location>
</feature>
<evidence type="ECO:0000256" key="2">
    <source>
        <dbReference type="ARBA" id="ARBA00009045"/>
    </source>
</evidence>
<evidence type="ECO:0000256" key="1">
    <source>
        <dbReference type="ARBA" id="ARBA00004141"/>
    </source>
</evidence>
<name>A0A1S1Q4U7_9ACTN</name>
<evidence type="ECO:0000259" key="9">
    <source>
        <dbReference type="Pfam" id="PF01694"/>
    </source>
</evidence>
<dbReference type="PANTHER" id="PTHR43731:SF14">
    <property type="entry name" value="PRESENILIN-ASSOCIATED RHOMBOID-LIKE PROTEIN, MITOCHONDRIAL"/>
    <property type="match status" value="1"/>
</dbReference>
<reference evidence="11" key="1">
    <citation type="submission" date="2016-07" db="EMBL/GenBank/DDBJ databases">
        <title>Frankia sp. NRRL B-16219 Genome sequencing.</title>
        <authorList>
            <person name="Ghodhbane-Gtari F."/>
            <person name="Swanson E."/>
            <person name="Gueddou A."/>
            <person name="Louati M."/>
            <person name="Nouioui I."/>
            <person name="Hezbri K."/>
            <person name="Abebe-Akele F."/>
            <person name="Simpson S."/>
            <person name="Morris K."/>
            <person name="Thomas K."/>
            <person name="Gtari M."/>
            <person name="Tisa L.S."/>
        </authorList>
    </citation>
    <scope>NUCLEOTIDE SEQUENCE [LARGE SCALE GENOMIC DNA]</scope>
    <source>
        <strain evidence="11">NRRL B-16219</strain>
    </source>
</reference>
<keyword evidence="6 8" id="KW-0472">Membrane</keyword>
<dbReference type="Gene3D" id="1.20.1540.10">
    <property type="entry name" value="Rhomboid-like"/>
    <property type="match status" value="1"/>
</dbReference>
<evidence type="ECO:0000256" key="4">
    <source>
        <dbReference type="ARBA" id="ARBA00022801"/>
    </source>
</evidence>
<protein>
    <submittedName>
        <fullName evidence="10">Rhomboid family intramembrane serine protease</fullName>
    </submittedName>
</protein>
<comment type="subcellular location">
    <subcellularLocation>
        <location evidence="1">Membrane</location>
        <topology evidence="1">Multi-pass membrane protein</topology>
    </subcellularLocation>
</comment>
<keyword evidence="10" id="KW-0645">Protease</keyword>
<dbReference type="GO" id="GO:0016020">
    <property type="term" value="C:membrane"/>
    <property type="evidence" value="ECO:0007669"/>
    <property type="project" value="UniProtKB-SubCell"/>
</dbReference>
<dbReference type="EMBL" id="MAXA01000214">
    <property type="protein sequence ID" value="OHV28122.1"/>
    <property type="molecule type" value="Genomic_DNA"/>
</dbReference>
<comment type="similarity">
    <text evidence="2">Belongs to the peptidase S54 family.</text>
</comment>
<keyword evidence="11" id="KW-1185">Reference proteome</keyword>
<sequence>MPHCYRHPERETYVTCQRCGRPICPDCMRPAAVGFHCPEESGAGGGGRPERRREPRTDFGGRPGAGRRGLVTQVLISLCLVAFVLQGLPGLARDSGSLNQFSADFRLYGVSLAWDDQYYRLLTAAFLHVNYLHVLVNLYALFVLGYQLEAILGRLRLVALFVACAVGGNTLSYLVNGASVNSVGASTAIFGFFGAYYVIARRLRADTTQILILIGINFALTFTLSFIDRWGHVGGLAAGVLVGLLYAYVPPRRTVVQAAGVLALVGLLFAAAVIKSADLTAAFA</sequence>
<dbReference type="SUPFAM" id="SSF144091">
    <property type="entry name" value="Rhomboid-like"/>
    <property type="match status" value="1"/>
</dbReference>
<dbReference type="InterPro" id="IPR050925">
    <property type="entry name" value="Rhomboid_protease_S54"/>
</dbReference>
<feature type="compositionally biased region" description="Basic and acidic residues" evidence="7">
    <location>
        <begin position="48"/>
        <end position="59"/>
    </location>
</feature>
<feature type="domain" description="Peptidase S54 rhomboid" evidence="9">
    <location>
        <begin position="116"/>
        <end position="247"/>
    </location>
</feature>
<evidence type="ECO:0000256" key="8">
    <source>
        <dbReference type="SAM" id="Phobius"/>
    </source>
</evidence>
<keyword evidence="4" id="KW-0378">Hydrolase</keyword>
<evidence type="ECO:0000256" key="3">
    <source>
        <dbReference type="ARBA" id="ARBA00022692"/>
    </source>
</evidence>
<dbReference type="GO" id="GO:0004252">
    <property type="term" value="F:serine-type endopeptidase activity"/>
    <property type="evidence" value="ECO:0007669"/>
    <property type="project" value="InterPro"/>
</dbReference>
<evidence type="ECO:0000256" key="5">
    <source>
        <dbReference type="ARBA" id="ARBA00022989"/>
    </source>
</evidence>
<dbReference type="InterPro" id="IPR035952">
    <property type="entry name" value="Rhomboid-like_sf"/>
</dbReference>
<feature type="transmembrane region" description="Helical" evidence="8">
    <location>
        <begin position="210"/>
        <end position="227"/>
    </location>
</feature>
<feature type="transmembrane region" description="Helical" evidence="8">
    <location>
        <begin position="70"/>
        <end position="88"/>
    </location>
</feature>
<feature type="transmembrane region" description="Helical" evidence="8">
    <location>
        <begin position="155"/>
        <end position="174"/>
    </location>
</feature>
<accession>A0A1S1Q4U7</accession>
<dbReference type="InterPro" id="IPR022764">
    <property type="entry name" value="Peptidase_S54_rhomboid_dom"/>
</dbReference>
<comment type="caution">
    <text evidence="10">The sequence shown here is derived from an EMBL/GenBank/DDBJ whole genome shotgun (WGS) entry which is preliminary data.</text>
</comment>
<evidence type="ECO:0000313" key="11">
    <source>
        <dbReference type="Proteomes" id="UP000179769"/>
    </source>
</evidence>
<gene>
    <name evidence="10" type="ORF">BBK14_18400</name>
</gene>
<evidence type="ECO:0000313" key="10">
    <source>
        <dbReference type="EMBL" id="OHV28122.1"/>
    </source>
</evidence>
<dbReference type="PANTHER" id="PTHR43731">
    <property type="entry name" value="RHOMBOID PROTEASE"/>
    <property type="match status" value="1"/>
</dbReference>
<feature type="region of interest" description="Disordered" evidence="7">
    <location>
        <begin position="40"/>
        <end position="65"/>
    </location>
</feature>
<dbReference type="Pfam" id="PF01694">
    <property type="entry name" value="Rhomboid"/>
    <property type="match status" value="1"/>
</dbReference>
<keyword evidence="5 8" id="KW-1133">Transmembrane helix</keyword>
<keyword evidence="3 8" id="KW-0812">Transmembrane</keyword>
<evidence type="ECO:0000256" key="7">
    <source>
        <dbReference type="SAM" id="MobiDB-lite"/>
    </source>
</evidence>
<feature type="transmembrane region" description="Helical" evidence="8">
    <location>
        <begin position="180"/>
        <end position="198"/>
    </location>
</feature>
<feature type="transmembrane region" description="Helical" evidence="8">
    <location>
        <begin position="118"/>
        <end position="143"/>
    </location>
</feature>
<evidence type="ECO:0000256" key="6">
    <source>
        <dbReference type="ARBA" id="ARBA00023136"/>
    </source>
</evidence>
<feature type="transmembrane region" description="Helical" evidence="8">
    <location>
        <begin position="233"/>
        <end position="249"/>
    </location>
</feature>
<proteinExistence type="inferred from homology"/>
<dbReference type="Proteomes" id="UP000179769">
    <property type="component" value="Unassembled WGS sequence"/>
</dbReference>